<protein>
    <submittedName>
        <fullName evidence="1">Uncharacterized protein</fullName>
    </submittedName>
</protein>
<dbReference type="AlphaFoldDB" id="A0A379EVW8"/>
<evidence type="ECO:0000313" key="2">
    <source>
        <dbReference type="Proteomes" id="UP000254704"/>
    </source>
</evidence>
<dbReference type="Proteomes" id="UP000254704">
    <property type="component" value="Unassembled WGS sequence"/>
</dbReference>
<name>A0A379EVW8_9PAST</name>
<organism evidence="1 2">
    <name type="scientific">Pasteurella canis</name>
    <dbReference type="NCBI Taxonomy" id="753"/>
    <lineage>
        <taxon>Bacteria</taxon>
        <taxon>Pseudomonadati</taxon>
        <taxon>Pseudomonadota</taxon>
        <taxon>Gammaproteobacteria</taxon>
        <taxon>Pasteurellales</taxon>
        <taxon>Pasteurellaceae</taxon>
        <taxon>Pasteurella</taxon>
    </lineage>
</organism>
<proteinExistence type="predicted"/>
<reference evidence="1 2" key="1">
    <citation type="submission" date="2018-06" db="EMBL/GenBank/DDBJ databases">
        <authorList>
            <consortium name="Pathogen Informatics"/>
            <person name="Doyle S."/>
        </authorList>
    </citation>
    <scope>NUCLEOTIDE SEQUENCE [LARGE SCALE GENOMIC DNA]</scope>
    <source>
        <strain evidence="1 2">NCTC11621</strain>
    </source>
</reference>
<dbReference type="RefSeq" id="WP_115323176.1">
    <property type="nucleotide sequence ID" value="NZ_BQFX01000026.1"/>
</dbReference>
<sequence>MNKHKRKNDIYIKGCNKTSITIYQQINVPTIEKPVSEQKRKIENIATIAKQLLLVAKIIIYLF</sequence>
<dbReference type="EMBL" id="UGTV01000015">
    <property type="protein sequence ID" value="SUC10537.1"/>
    <property type="molecule type" value="Genomic_DNA"/>
</dbReference>
<accession>A0A379EVW8</accession>
<gene>
    <name evidence="1" type="ORF">NCTC11621_01599</name>
</gene>
<evidence type="ECO:0000313" key="1">
    <source>
        <dbReference type="EMBL" id="SUC10537.1"/>
    </source>
</evidence>